<dbReference type="GO" id="GO:0016491">
    <property type="term" value="F:oxidoreductase activity"/>
    <property type="evidence" value="ECO:0007669"/>
    <property type="project" value="UniProtKB-KW"/>
</dbReference>
<accession>A0A0G2FMQ5</accession>
<evidence type="ECO:0000256" key="1">
    <source>
        <dbReference type="ARBA" id="ARBA00022857"/>
    </source>
</evidence>
<name>A0A0G2FMQ5_9PEZI</name>
<dbReference type="Proteomes" id="UP000034680">
    <property type="component" value="Unassembled WGS sequence"/>
</dbReference>
<dbReference type="InterPro" id="IPR036291">
    <property type="entry name" value="NAD(P)-bd_dom_sf"/>
</dbReference>
<dbReference type="PANTHER" id="PTHR47706:SF7">
    <property type="entry name" value="CIPA-LIKE, PUTATIVE (AFU_ORTHOLOGUE AFUA_1G01630)-RELATED"/>
    <property type="match status" value="1"/>
</dbReference>
<dbReference type="AlphaFoldDB" id="A0A0G2FMQ5"/>
<dbReference type="OrthoDB" id="419598at2759"/>
<dbReference type="InterPro" id="IPR008030">
    <property type="entry name" value="NmrA-like"/>
</dbReference>
<reference evidence="4 5" key="1">
    <citation type="submission" date="2015-05" db="EMBL/GenBank/DDBJ databases">
        <title>Distinctive expansion of gene families associated with plant cell wall degradation and secondary metabolism in the genomes of grapevine trunk pathogens.</title>
        <authorList>
            <person name="Lawrence D.P."/>
            <person name="Travadon R."/>
            <person name="Rolshausen P.E."/>
            <person name="Baumgartner K."/>
        </authorList>
    </citation>
    <scope>NUCLEOTIDE SEQUENCE [LARGE SCALE GENOMIC DNA]</scope>
    <source>
        <strain evidence="4">DA912</strain>
    </source>
</reference>
<protein>
    <submittedName>
        <fullName evidence="4">Putative oxidoreductase</fullName>
    </submittedName>
</protein>
<dbReference type="SUPFAM" id="SSF51735">
    <property type="entry name" value="NAD(P)-binding Rossmann-fold domains"/>
    <property type="match status" value="1"/>
</dbReference>
<reference evidence="4 5" key="2">
    <citation type="submission" date="2015-05" db="EMBL/GenBank/DDBJ databases">
        <authorList>
            <person name="Morales-Cruz A."/>
            <person name="Amrine K.C."/>
            <person name="Cantu D."/>
        </authorList>
    </citation>
    <scope>NUCLEOTIDE SEQUENCE [LARGE SCALE GENOMIC DNA]</scope>
    <source>
        <strain evidence="4">DA912</strain>
    </source>
</reference>
<gene>
    <name evidence="4" type="ORF">UCDDA912_g04428</name>
</gene>
<keyword evidence="2" id="KW-0560">Oxidoreductase</keyword>
<dbReference type="STRING" id="1214573.A0A0G2FMQ5"/>
<organism evidence="4 5">
    <name type="scientific">Diaporthe ampelina</name>
    <dbReference type="NCBI Taxonomy" id="1214573"/>
    <lineage>
        <taxon>Eukaryota</taxon>
        <taxon>Fungi</taxon>
        <taxon>Dikarya</taxon>
        <taxon>Ascomycota</taxon>
        <taxon>Pezizomycotina</taxon>
        <taxon>Sordariomycetes</taxon>
        <taxon>Sordariomycetidae</taxon>
        <taxon>Diaporthales</taxon>
        <taxon>Diaporthaceae</taxon>
        <taxon>Diaporthe</taxon>
    </lineage>
</organism>
<comment type="caution">
    <text evidence="4">The sequence shown here is derived from an EMBL/GenBank/DDBJ whole genome shotgun (WGS) entry which is preliminary data.</text>
</comment>
<sequence length="280" mass="30669">MAPEYAKDQPEGFNNRLEKVAIVGAGGTLGKHIAQELVKTGKHIVTALTRSGSINKLAEGVNTVTVDYDDEKSLIEAMKGHQILIITLAVRAPAGTQSKLIKAAAKAGVPYIMPNAWGADPLNERLMQDTLFQKPFADARDEIESLGVSKWIVLSCGFWYELSLGGTQDRYGFDFHNRSLVLFDDGNTKINTSTWAQCGRAVASFLSLKVLPEDGGDNSPAIDNWANRAFYASSFLVSQRDMFESAKRVTGTTDADWTISQEDSGERYKKAVQDLQQGDE</sequence>
<evidence type="ECO:0000313" key="4">
    <source>
        <dbReference type="EMBL" id="KKY35647.1"/>
    </source>
</evidence>
<proteinExistence type="predicted"/>
<evidence type="ECO:0000313" key="5">
    <source>
        <dbReference type="Proteomes" id="UP000034680"/>
    </source>
</evidence>
<dbReference type="PANTHER" id="PTHR47706">
    <property type="entry name" value="NMRA-LIKE FAMILY PROTEIN"/>
    <property type="match status" value="1"/>
</dbReference>
<evidence type="ECO:0000256" key="2">
    <source>
        <dbReference type="ARBA" id="ARBA00023002"/>
    </source>
</evidence>
<feature type="domain" description="NmrA-like" evidence="3">
    <location>
        <begin position="18"/>
        <end position="145"/>
    </location>
</feature>
<keyword evidence="5" id="KW-1185">Reference proteome</keyword>
<keyword evidence="1" id="KW-0521">NADP</keyword>
<dbReference type="InterPro" id="IPR051609">
    <property type="entry name" value="NmrA/Isoflavone_reductase-like"/>
</dbReference>
<dbReference type="Pfam" id="PF05368">
    <property type="entry name" value="NmrA"/>
    <property type="match status" value="1"/>
</dbReference>
<dbReference type="EMBL" id="LCUC01000152">
    <property type="protein sequence ID" value="KKY35647.1"/>
    <property type="molecule type" value="Genomic_DNA"/>
</dbReference>
<dbReference type="Gene3D" id="3.40.50.720">
    <property type="entry name" value="NAD(P)-binding Rossmann-like Domain"/>
    <property type="match status" value="1"/>
</dbReference>
<evidence type="ECO:0000259" key="3">
    <source>
        <dbReference type="Pfam" id="PF05368"/>
    </source>
</evidence>